<feature type="compositionally biased region" description="Low complexity" evidence="1">
    <location>
        <begin position="119"/>
        <end position="140"/>
    </location>
</feature>
<dbReference type="RefSeq" id="WP_149402782.1">
    <property type="nucleotide sequence ID" value="NZ_BIXY01000053.1"/>
</dbReference>
<dbReference type="InterPro" id="IPR003593">
    <property type="entry name" value="AAA+_ATPase"/>
</dbReference>
<dbReference type="InterPro" id="IPR002611">
    <property type="entry name" value="IstB_ATP-bd"/>
</dbReference>
<dbReference type="Pfam" id="PF01695">
    <property type="entry name" value="IstB_IS21"/>
    <property type="match status" value="1"/>
</dbReference>
<dbReference type="EMBL" id="BIXY01000053">
    <property type="protein sequence ID" value="GCF09874.1"/>
    <property type="molecule type" value="Genomic_DNA"/>
</dbReference>
<feature type="domain" description="AAA+ ATPase" evidence="2">
    <location>
        <begin position="397"/>
        <end position="528"/>
    </location>
</feature>
<evidence type="ECO:0000256" key="1">
    <source>
        <dbReference type="SAM" id="MobiDB-lite"/>
    </source>
</evidence>
<dbReference type="PANTHER" id="PTHR30050">
    <property type="entry name" value="CHROMOSOMAL REPLICATION INITIATOR PROTEIN DNAA"/>
    <property type="match status" value="1"/>
</dbReference>
<comment type="caution">
    <text evidence="3">The sequence shown here is derived from an EMBL/GenBank/DDBJ whole genome shotgun (WGS) entry which is preliminary data.</text>
</comment>
<feature type="compositionally biased region" description="Polar residues" evidence="1">
    <location>
        <begin position="35"/>
        <end position="45"/>
    </location>
</feature>
<sequence length="542" mass="61307">MERLNEIFDRTGSRQPLSEQRARTRTPHTKDSISSRRVTSDYQSRMKNKYDQDHSASTYQQQNPSLNARARAYSYQLQDEEPLPNRPEGRDYSEPVSRADPSHYSTSPTRRNARESGVQYQSQPQPHQDQQRIQPLQPRPTNNYYAPMHAPDDAYNAAPQQTDTMEEWESNGLGYGDWEKGPVGQYYYEKENEIEVFEEGPSTFQPVQNYRQRQPVEPEISTRGTRNLHDTRLASAIAAQQMTVHSRVTQPLNQQTISGIERERERGIHTRTSSNSNSTHAVPANYLKSVRQEAPVAPTPEITPSPVIEEPIPLRSICPKCKGAGYLRANVNYGHPNFGKPIPCDCKENERKEKRRQQLRGMSNMDAFHNQTFSTFSLHTPGVQKAFNAAIEFANNPDGWLVLIGPNGCGKTHLAASIANSSLDSGAVVLFEAVPDLLDHLRAAFAPTATEVYDQLFSKMREAELLVLDDLGSQQSSPWANEKLFQLLNYRYNLNMPTVVTANPKGLQGVDERIRSRLADIALVTTVSMDGARDYRPLNRKH</sequence>
<gene>
    <name evidence="3" type="ORF">KDI_34380</name>
</gene>
<evidence type="ECO:0000313" key="3">
    <source>
        <dbReference type="EMBL" id="GCF09874.1"/>
    </source>
</evidence>
<protein>
    <recommendedName>
        <fullName evidence="2">AAA+ ATPase domain-containing protein</fullName>
    </recommendedName>
</protein>
<dbReference type="AlphaFoldDB" id="A0A5A5TG40"/>
<accession>A0A5A5TG40</accession>
<reference evidence="3 4" key="1">
    <citation type="submission" date="2019-01" db="EMBL/GenBank/DDBJ databases">
        <title>Draft genome sequence of Dictyobacter sp. Uno17.</title>
        <authorList>
            <person name="Wang C.M."/>
            <person name="Zheng Y."/>
            <person name="Sakai Y."/>
            <person name="Abe K."/>
            <person name="Yokota A."/>
            <person name="Yabe S."/>
        </authorList>
    </citation>
    <scope>NUCLEOTIDE SEQUENCE [LARGE SCALE GENOMIC DNA]</scope>
    <source>
        <strain evidence="3 4">Uno17</strain>
    </source>
</reference>
<proteinExistence type="predicted"/>
<dbReference type="Proteomes" id="UP000322530">
    <property type="component" value="Unassembled WGS sequence"/>
</dbReference>
<feature type="region of interest" description="Disordered" evidence="1">
    <location>
        <begin position="1"/>
        <end position="141"/>
    </location>
</feature>
<dbReference type="InterPro" id="IPR027417">
    <property type="entry name" value="P-loop_NTPase"/>
</dbReference>
<keyword evidence="4" id="KW-1185">Reference proteome</keyword>
<dbReference type="GO" id="GO:0006260">
    <property type="term" value="P:DNA replication"/>
    <property type="evidence" value="ECO:0007669"/>
    <property type="project" value="TreeGrafter"/>
</dbReference>
<dbReference type="Gene3D" id="3.40.50.300">
    <property type="entry name" value="P-loop containing nucleotide triphosphate hydrolases"/>
    <property type="match status" value="1"/>
</dbReference>
<dbReference type="CDD" id="cd00009">
    <property type="entry name" value="AAA"/>
    <property type="match status" value="1"/>
</dbReference>
<evidence type="ECO:0000259" key="2">
    <source>
        <dbReference type="SMART" id="SM00382"/>
    </source>
</evidence>
<feature type="compositionally biased region" description="Basic and acidic residues" evidence="1">
    <location>
        <begin position="1"/>
        <end position="12"/>
    </location>
</feature>
<dbReference type="SUPFAM" id="SSF52540">
    <property type="entry name" value="P-loop containing nucleoside triphosphate hydrolases"/>
    <property type="match status" value="1"/>
</dbReference>
<dbReference type="GO" id="GO:0005524">
    <property type="term" value="F:ATP binding"/>
    <property type="evidence" value="ECO:0007669"/>
    <property type="project" value="InterPro"/>
</dbReference>
<name>A0A5A5TG40_9CHLR</name>
<dbReference type="PANTHER" id="PTHR30050:SF4">
    <property type="entry name" value="ATP-BINDING PROTEIN RV3427C IN INSERTION SEQUENCE-RELATED"/>
    <property type="match status" value="1"/>
</dbReference>
<organism evidence="3 4">
    <name type="scientific">Dictyobacter arantiisoli</name>
    <dbReference type="NCBI Taxonomy" id="2014874"/>
    <lineage>
        <taxon>Bacteria</taxon>
        <taxon>Bacillati</taxon>
        <taxon>Chloroflexota</taxon>
        <taxon>Ktedonobacteria</taxon>
        <taxon>Ktedonobacterales</taxon>
        <taxon>Dictyobacteraceae</taxon>
        <taxon>Dictyobacter</taxon>
    </lineage>
</organism>
<evidence type="ECO:0000313" key="4">
    <source>
        <dbReference type="Proteomes" id="UP000322530"/>
    </source>
</evidence>
<feature type="compositionally biased region" description="Polar residues" evidence="1">
    <location>
        <begin position="55"/>
        <end position="66"/>
    </location>
</feature>
<dbReference type="SMART" id="SM00382">
    <property type="entry name" value="AAA"/>
    <property type="match status" value="1"/>
</dbReference>
<dbReference type="OrthoDB" id="9776217at2"/>